<dbReference type="AlphaFoldDB" id="A0ABD4T096"/>
<sequence length="66" mass="7474">MQEFFENVLRYPRYLIALTVGVFWNFIEPLVPLLKRPTTAIALVGIVLSGIMFLTFTLKAMLGLSV</sequence>
<feature type="transmembrane region" description="Helical" evidence="1">
    <location>
        <begin position="41"/>
        <end position="62"/>
    </location>
</feature>
<protein>
    <submittedName>
        <fullName evidence="2">DUF751 family protein</fullName>
    </submittedName>
</protein>
<name>A0ABD4T096_9CYAN</name>
<evidence type="ECO:0000313" key="3">
    <source>
        <dbReference type="Proteomes" id="UP000031561"/>
    </source>
</evidence>
<dbReference type="InterPro" id="IPR008470">
    <property type="entry name" value="Uncharacterised_Ycf33"/>
</dbReference>
<keyword evidence="1" id="KW-0812">Transmembrane</keyword>
<reference evidence="2 3" key="1">
    <citation type="journal article" date="2015" name="Genome Announc.">
        <title>Draft Genome Sequence of Filamentous Marine Cyanobacterium Lyngbya confervoides Strain BDU141951.</title>
        <authorList>
            <person name="Chandrababunaidu M.M."/>
            <person name="Sen D."/>
            <person name="Tripathy S."/>
        </authorList>
    </citation>
    <scope>NUCLEOTIDE SEQUENCE [LARGE SCALE GENOMIC DNA]</scope>
    <source>
        <strain evidence="2 3">BDU141951</strain>
    </source>
</reference>
<comment type="caution">
    <text evidence="2">The sequence shown here is derived from an EMBL/GenBank/DDBJ whole genome shotgun (WGS) entry which is preliminary data.</text>
</comment>
<evidence type="ECO:0000256" key="1">
    <source>
        <dbReference type="SAM" id="Phobius"/>
    </source>
</evidence>
<accession>A0ABD4T096</accession>
<evidence type="ECO:0000313" key="2">
    <source>
        <dbReference type="EMBL" id="MCM1981964.1"/>
    </source>
</evidence>
<dbReference type="EMBL" id="JTHE03000024">
    <property type="protein sequence ID" value="MCM1981964.1"/>
    <property type="molecule type" value="Genomic_DNA"/>
</dbReference>
<proteinExistence type="predicted"/>
<dbReference type="PANTHER" id="PTHR36049">
    <property type="entry name" value="TRANSMEMBRANE PROTEIN"/>
    <property type="match status" value="1"/>
</dbReference>
<keyword evidence="3" id="KW-1185">Reference proteome</keyword>
<feature type="transmembrane region" description="Helical" evidence="1">
    <location>
        <begin position="14"/>
        <end position="34"/>
    </location>
</feature>
<keyword evidence="1" id="KW-0472">Membrane</keyword>
<dbReference type="Proteomes" id="UP000031561">
    <property type="component" value="Unassembled WGS sequence"/>
</dbReference>
<keyword evidence="1" id="KW-1133">Transmembrane helix</keyword>
<organism evidence="2 3">
    <name type="scientific">Lyngbya confervoides BDU141951</name>
    <dbReference type="NCBI Taxonomy" id="1574623"/>
    <lineage>
        <taxon>Bacteria</taxon>
        <taxon>Bacillati</taxon>
        <taxon>Cyanobacteriota</taxon>
        <taxon>Cyanophyceae</taxon>
        <taxon>Oscillatoriophycideae</taxon>
        <taxon>Oscillatoriales</taxon>
        <taxon>Microcoleaceae</taxon>
        <taxon>Lyngbya</taxon>
    </lineage>
</organism>
<dbReference type="PANTHER" id="PTHR36049:SF3">
    <property type="match status" value="1"/>
</dbReference>
<dbReference type="RefSeq" id="WP_166280264.1">
    <property type="nucleotide sequence ID" value="NZ_JTHE03000024.1"/>
</dbReference>
<dbReference type="Pfam" id="PF05421">
    <property type="entry name" value="DUF751"/>
    <property type="match status" value="1"/>
</dbReference>
<gene>
    <name evidence="2" type="ORF">QQ91_0003835</name>
</gene>